<dbReference type="PANTHER" id="PTHR16083">
    <property type="entry name" value="LEUCINE RICH REPEAT CONTAINING PROTEIN"/>
    <property type="match status" value="1"/>
</dbReference>
<name>A0A218W4Z8_PUNGR</name>
<organism evidence="3 4">
    <name type="scientific">Punica granatum</name>
    <name type="common">Pomegranate</name>
    <dbReference type="NCBI Taxonomy" id="22663"/>
    <lineage>
        <taxon>Eukaryota</taxon>
        <taxon>Viridiplantae</taxon>
        <taxon>Streptophyta</taxon>
        <taxon>Embryophyta</taxon>
        <taxon>Tracheophyta</taxon>
        <taxon>Spermatophyta</taxon>
        <taxon>Magnoliopsida</taxon>
        <taxon>eudicotyledons</taxon>
        <taxon>Gunneridae</taxon>
        <taxon>Pentapetalae</taxon>
        <taxon>rosids</taxon>
        <taxon>malvids</taxon>
        <taxon>Myrtales</taxon>
        <taxon>Lythraceae</taxon>
        <taxon>Punica</taxon>
    </lineage>
</organism>
<evidence type="ECO:0000313" key="3">
    <source>
        <dbReference type="EMBL" id="OWM67845.1"/>
    </source>
</evidence>
<dbReference type="InterPro" id="IPR055414">
    <property type="entry name" value="LRR_R13L4/SHOC2-like"/>
</dbReference>
<dbReference type="Proteomes" id="UP000197138">
    <property type="component" value="Unassembled WGS sequence"/>
</dbReference>
<protein>
    <recommendedName>
        <fullName evidence="2">Disease resistance R13L4/SHOC-2-like LRR domain-containing protein</fullName>
    </recommendedName>
</protein>
<sequence length="97" mass="10759">MGCPKIVKLPDSFDALKSLIELDILSAQLIELPDSIGNLEGLKVLKMDNCWDGELPRSIGTMKKLEELHANHSSLEEEIPIEIGMLSCLRILELSNT</sequence>
<dbReference type="EMBL" id="MTKT01005370">
    <property type="protein sequence ID" value="OWM67845.1"/>
    <property type="molecule type" value="Genomic_DNA"/>
</dbReference>
<dbReference type="SUPFAM" id="SSF52058">
    <property type="entry name" value="L domain-like"/>
    <property type="match status" value="1"/>
</dbReference>
<dbReference type="AlphaFoldDB" id="A0A218W4Z8"/>
<gene>
    <name evidence="3" type="ORF">CDL15_Pgr010783</name>
</gene>
<accession>A0A218W4Z8</accession>
<comment type="caution">
    <text evidence="3">The sequence shown here is derived from an EMBL/GenBank/DDBJ whole genome shotgun (WGS) entry which is preliminary data.</text>
</comment>
<feature type="domain" description="Disease resistance R13L4/SHOC-2-like LRR" evidence="2">
    <location>
        <begin position="5"/>
        <end position="95"/>
    </location>
</feature>
<reference evidence="4" key="1">
    <citation type="journal article" date="2017" name="Plant J.">
        <title>The pomegranate (Punica granatum L.) genome and the genomics of punicalagin biosynthesis.</title>
        <authorList>
            <person name="Qin G."/>
            <person name="Xu C."/>
            <person name="Ming R."/>
            <person name="Tang H."/>
            <person name="Guyot R."/>
            <person name="Kramer E.M."/>
            <person name="Hu Y."/>
            <person name="Yi X."/>
            <person name="Qi Y."/>
            <person name="Xu X."/>
            <person name="Gao Z."/>
            <person name="Pan H."/>
            <person name="Jian J."/>
            <person name="Tian Y."/>
            <person name="Yue Z."/>
            <person name="Xu Y."/>
        </authorList>
    </citation>
    <scope>NUCLEOTIDE SEQUENCE [LARGE SCALE GENOMIC DNA]</scope>
    <source>
        <strain evidence="4">cv. Dabenzi</strain>
    </source>
</reference>
<keyword evidence="1" id="KW-0677">Repeat</keyword>
<evidence type="ECO:0000259" key="2">
    <source>
        <dbReference type="Pfam" id="PF23598"/>
    </source>
</evidence>
<proteinExistence type="predicted"/>
<dbReference type="PANTHER" id="PTHR16083:SF25">
    <property type="entry name" value="C-JID DOMAIN-CONTAINING PROTEIN"/>
    <property type="match status" value="1"/>
</dbReference>
<dbReference type="Gene3D" id="3.80.10.10">
    <property type="entry name" value="Ribonuclease Inhibitor"/>
    <property type="match status" value="1"/>
</dbReference>
<evidence type="ECO:0000256" key="1">
    <source>
        <dbReference type="ARBA" id="ARBA00022737"/>
    </source>
</evidence>
<dbReference type="InterPro" id="IPR032675">
    <property type="entry name" value="LRR_dom_sf"/>
</dbReference>
<evidence type="ECO:0000313" key="4">
    <source>
        <dbReference type="Proteomes" id="UP000197138"/>
    </source>
</evidence>
<dbReference type="Pfam" id="PF23598">
    <property type="entry name" value="LRR_14"/>
    <property type="match status" value="1"/>
</dbReference>